<reference evidence="1 2" key="1">
    <citation type="journal article" date="2021" name="Hortic Res">
        <title>Chromosome-scale assembly of the Dendrobium chrysotoxum genome enhances the understanding of orchid evolution.</title>
        <authorList>
            <person name="Zhang Y."/>
            <person name="Zhang G.Q."/>
            <person name="Zhang D."/>
            <person name="Liu X.D."/>
            <person name="Xu X.Y."/>
            <person name="Sun W.H."/>
            <person name="Yu X."/>
            <person name="Zhu X."/>
            <person name="Wang Z.W."/>
            <person name="Zhao X."/>
            <person name="Zhong W.Y."/>
            <person name="Chen H."/>
            <person name="Yin W.L."/>
            <person name="Huang T."/>
            <person name="Niu S.C."/>
            <person name="Liu Z.J."/>
        </authorList>
    </citation>
    <scope>NUCLEOTIDE SEQUENCE [LARGE SCALE GENOMIC DNA]</scope>
    <source>
        <strain evidence="1">Lindl</strain>
    </source>
</reference>
<gene>
    <name evidence="1" type="ORF">IEQ34_022633</name>
</gene>
<proteinExistence type="predicted"/>
<keyword evidence="2" id="KW-1185">Reference proteome</keyword>
<name>A0AAV7FZJ8_DENCH</name>
<sequence>MDKHLKLFEDIRTPLLKDRRNISLKTFVLNGEAEMWCRGQHHDRFGGIPSIQIKWDKFTHICFSISSYCRKNVINFYLGSKMLLGSFLFLRGLKIILY</sequence>
<dbReference type="AlphaFoldDB" id="A0AAV7FZJ8"/>
<comment type="caution">
    <text evidence="1">The sequence shown here is derived from an EMBL/GenBank/DDBJ whole genome shotgun (WGS) entry which is preliminary data.</text>
</comment>
<dbReference type="EMBL" id="JAGFBR010000019">
    <property type="protein sequence ID" value="KAH0448833.1"/>
    <property type="molecule type" value="Genomic_DNA"/>
</dbReference>
<dbReference type="Proteomes" id="UP000775213">
    <property type="component" value="Unassembled WGS sequence"/>
</dbReference>
<evidence type="ECO:0000313" key="2">
    <source>
        <dbReference type="Proteomes" id="UP000775213"/>
    </source>
</evidence>
<accession>A0AAV7FZJ8</accession>
<organism evidence="1 2">
    <name type="scientific">Dendrobium chrysotoxum</name>
    <name type="common">Orchid</name>
    <dbReference type="NCBI Taxonomy" id="161865"/>
    <lineage>
        <taxon>Eukaryota</taxon>
        <taxon>Viridiplantae</taxon>
        <taxon>Streptophyta</taxon>
        <taxon>Embryophyta</taxon>
        <taxon>Tracheophyta</taxon>
        <taxon>Spermatophyta</taxon>
        <taxon>Magnoliopsida</taxon>
        <taxon>Liliopsida</taxon>
        <taxon>Asparagales</taxon>
        <taxon>Orchidaceae</taxon>
        <taxon>Epidendroideae</taxon>
        <taxon>Malaxideae</taxon>
        <taxon>Dendrobiinae</taxon>
        <taxon>Dendrobium</taxon>
    </lineage>
</organism>
<evidence type="ECO:0000313" key="1">
    <source>
        <dbReference type="EMBL" id="KAH0448833.1"/>
    </source>
</evidence>
<protein>
    <submittedName>
        <fullName evidence="1">Uncharacterized protein</fullName>
    </submittedName>
</protein>